<evidence type="ECO:0000313" key="3">
    <source>
        <dbReference type="EMBL" id="RGC43779.1"/>
    </source>
</evidence>
<comment type="caution">
    <text evidence="3">The sequence shown here is derived from an EMBL/GenBank/DDBJ whole genome shotgun (WGS) entry which is preliminary data.</text>
</comment>
<dbReference type="Proteomes" id="UP000261231">
    <property type="component" value="Unassembled WGS sequence"/>
</dbReference>
<keyword evidence="4" id="KW-1185">Reference proteome</keyword>
<keyword evidence="2" id="KW-0732">Signal</keyword>
<name>A0A3E2XI74_9FIRM</name>
<dbReference type="EMBL" id="QVFD01000020">
    <property type="protein sequence ID" value="RGC43779.1"/>
    <property type="molecule type" value="Genomic_DNA"/>
</dbReference>
<dbReference type="RefSeq" id="WP_117541526.1">
    <property type="nucleotide sequence ID" value="NZ_QVFD01000020.1"/>
</dbReference>
<feature type="signal peptide" evidence="2">
    <location>
        <begin position="1"/>
        <end position="25"/>
    </location>
</feature>
<dbReference type="PROSITE" id="PS51257">
    <property type="entry name" value="PROKAR_LIPOPROTEIN"/>
    <property type="match status" value="1"/>
</dbReference>
<evidence type="ECO:0000256" key="1">
    <source>
        <dbReference type="SAM" id="Coils"/>
    </source>
</evidence>
<sequence length="459" mass="51689">MKARNYIGLMILTSLLLSGCQATPAQDIVANKNDHQTEQSKAESVVDSTEVADDEKIVSEGYSESFASDSGDVIINIQVGQVKVRPIPVMQAEAQDISVDDVKQWSKAFFGTEDVYEGNSQMTKSEIQEEILLRQQWINDRDRLITEEGYTEEAADAVIQSYQEEIDNLKAHYESAPEDDDRQKTDWTFHPASYYMKTAEDGEDEDWGNLDKTDKLKVIGDCDGKMAYVSASNRSTPDYQLHSIMFYWDDEQAGWENNGKSSISQEEAVKLTNQKLKELTDGEWTVNAVWSIGNQWRIQYVPSIDQIPCVYSTIDYTADDTYASNLDYEQIDFSVTDDQIVSAEWDTPMKVTSADSQTSELKSFAELYDAFKTYMKVSTSVSSLGLMEDDSEDAAVNITKIQQMYCRVKEKNTDNTYQYVPVYAFLGKISVSGTEDTNDSIFCLIHAIDGTIINAGLGY</sequence>
<reference evidence="3 4" key="1">
    <citation type="submission" date="2018-08" db="EMBL/GenBank/DDBJ databases">
        <title>A genome reference for cultivated species of the human gut microbiota.</title>
        <authorList>
            <person name="Zou Y."/>
            <person name="Xue W."/>
            <person name="Luo G."/>
        </authorList>
    </citation>
    <scope>NUCLEOTIDE SEQUENCE [LARGE SCALE GENOMIC DNA]</scope>
    <source>
        <strain evidence="3 4">AM28-39</strain>
    </source>
</reference>
<keyword evidence="1" id="KW-0175">Coiled coil</keyword>
<feature type="coiled-coil region" evidence="1">
    <location>
        <begin position="152"/>
        <end position="179"/>
    </location>
</feature>
<feature type="chain" id="PRO_5038859649" evidence="2">
    <location>
        <begin position="26"/>
        <end position="459"/>
    </location>
</feature>
<proteinExistence type="predicted"/>
<dbReference type="AlphaFoldDB" id="A0A3E2XI74"/>
<organism evidence="3 4">
    <name type="scientific">Coprococcus catus</name>
    <dbReference type="NCBI Taxonomy" id="116085"/>
    <lineage>
        <taxon>Bacteria</taxon>
        <taxon>Bacillati</taxon>
        <taxon>Bacillota</taxon>
        <taxon>Clostridia</taxon>
        <taxon>Lachnospirales</taxon>
        <taxon>Lachnospiraceae</taxon>
        <taxon>Coprococcus</taxon>
    </lineage>
</organism>
<gene>
    <name evidence="3" type="ORF">DW747_14830</name>
</gene>
<evidence type="ECO:0000313" key="4">
    <source>
        <dbReference type="Proteomes" id="UP000261231"/>
    </source>
</evidence>
<accession>A0A3E2XI74</accession>
<dbReference type="OrthoDB" id="1826321at2"/>
<evidence type="ECO:0000256" key="2">
    <source>
        <dbReference type="SAM" id="SignalP"/>
    </source>
</evidence>
<protein>
    <submittedName>
        <fullName evidence="3">Uncharacterized protein</fullName>
    </submittedName>
</protein>